<dbReference type="OrthoDB" id="9812992at2"/>
<dbReference type="InterPro" id="IPR036554">
    <property type="entry name" value="GHMP_kinase_C_sf"/>
</dbReference>
<evidence type="ECO:0000256" key="3">
    <source>
        <dbReference type="ARBA" id="ARBA00022840"/>
    </source>
</evidence>
<name>A0A255XTF2_9PROT</name>
<dbReference type="PANTHER" id="PTHR10457">
    <property type="entry name" value="MEVALONATE KINASE/GALACTOKINASE"/>
    <property type="match status" value="1"/>
</dbReference>
<dbReference type="InterPro" id="IPR006204">
    <property type="entry name" value="GHMP_kinase_N_dom"/>
</dbReference>
<proteinExistence type="predicted"/>
<dbReference type="PANTHER" id="PTHR10457:SF29">
    <property type="entry name" value="LMBP PROTEIN"/>
    <property type="match status" value="1"/>
</dbReference>
<dbReference type="GO" id="GO:0004335">
    <property type="term" value="F:galactokinase activity"/>
    <property type="evidence" value="ECO:0007669"/>
    <property type="project" value="TreeGrafter"/>
</dbReference>
<gene>
    <name evidence="6" type="ORF">CHR90_08945</name>
</gene>
<organism evidence="6 7">
    <name type="scientific">Elstera cyanobacteriorum</name>
    <dbReference type="NCBI Taxonomy" id="2022747"/>
    <lineage>
        <taxon>Bacteria</taxon>
        <taxon>Pseudomonadati</taxon>
        <taxon>Pseudomonadota</taxon>
        <taxon>Alphaproteobacteria</taxon>
        <taxon>Rhodospirillales</taxon>
        <taxon>Rhodospirillaceae</taxon>
        <taxon>Elstera</taxon>
    </lineage>
</organism>
<dbReference type="SUPFAM" id="SSF55060">
    <property type="entry name" value="GHMP Kinase, C-terminal domain"/>
    <property type="match status" value="1"/>
</dbReference>
<dbReference type="InterPro" id="IPR001174">
    <property type="entry name" value="HddA/FKP"/>
</dbReference>
<dbReference type="Pfam" id="PF00288">
    <property type="entry name" value="GHMP_kinases_N"/>
    <property type="match status" value="1"/>
</dbReference>
<keyword evidence="3" id="KW-0067">ATP-binding</keyword>
<feature type="domain" description="GHMP kinase C-terminal" evidence="5">
    <location>
        <begin position="243"/>
        <end position="310"/>
    </location>
</feature>
<protein>
    <submittedName>
        <fullName evidence="6">Kinase</fullName>
    </submittedName>
</protein>
<keyword evidence="7" id="KW-1185">Reference proteome</keyword>
<dbReference type="InterPro" id="IPR013750">
    <property type="entry name" value="GHMP_kinase_C_dom"/>
</dbReference>
<feature type="domain" description="GHMP kinase N-terminal" evidence="4">
    <location>
        <begin position="83"/>
        <end position="160"/>
    </location>
</feature>
<keyword evidence="1" id="KW-0547">Nucleotide-binding</keyword>
<dbReference type="GO" id="GO:0005524">
    <property type="term" value="F:ATP binding"/>
    <property type="evidence" value="ECO:0007669"/>
    <property type="project" value="UniProtKB-KW"/>
</dbReference>
<evidence type="ECO:0000259" key="5">
    <source>
        <dbReference type="Pfam" id="PF08544"/>
    </source>
</evidence>
<dbReference type="Gene3D" id="3.30.230.120">
    <property type="match status" value="1"/>
</dbReference>
<dbReference type="AlphaFoldDB" id="A0A255XTF2"/>
<evidence type="ECO:0000256" key="2">
    <source>
        <dbReference type="ARBA" id="ARBA00022777"/>
    </source>
</evidence>
<evidence type="ECO:0000259" key="4">
    <source>
        <dbReference type="Pfam" id="PF00288"/>
    </source>
</evidence>
<dbReference type="GO" id="GO:0006012">
    <property type="term" value="P:galactose metabolic process"/>
    <property type="evidence" value="ECO:0007669"/>
    <property type="project" value="TreeGrafter"/>
</dbReference>
<dbReference type="SUPFAM" id="SSF54211">
    <property type="entry name" value="Ribosomal protein S5 domain 2-like"/>
    <property type="match status" value="1"/>
</dbReference>
<evidence type="ECO:0000313" key="7">
    <source>
        <dbReference type="Proteomes" id="UP000216361"/>
    </source>
</evidence>
<keyword evidence="2 6" id="KW-0418">Kinase</keyword>
<dbReference type="GO" id="GO:0005829">
    <property type="term" value="C:cytosol"/>
    <property type="evidence" value="ECO:0007669"/>
    <property type="project" value="TreeGrafter"/>
</dbReference>
<dbReference type="EMBL" id="NOXS01000031">
    <property type="protein sequence ID" value="OYQ19530.1"/>
    <property type="molecule type" value="Genomic_DNA"/>
</dbReference>
<reference evidence="6 7" key="1">
    <citation type="submission" date="2017-07" db="EMBL/GenBank/DDBJ databases">
        <title>Elstera cyanobacteriorum sp. nov., a novel bacterium isolated from cyanobacterial aggregates in a eutrophic lake.</title>
        <authorList>
            <person name="Cai H."/>
        </authorList>
    </citation>
    <scope>NUCLEOTIDE SEQUENCE [LARGE SCALE GENOMIC DNA]</scope>
    <source>
        <strain evidence="6 7">TH019</strain>
    </source>
</reference>
<accession>A0A255XTF2</accession>
<dbReference type="Proteomes" id="UP000216361">
    <property type="component" value="Unassembled WGS sequence"/>
</dbReference>
<dbReference type="InterPro" id="IPR020568">
    <property type="entry name" value="Ribosomal_Su5_D2-typ_SF"/>
</dbReference>
<dbReference type="InterPro" id="IPR014606">
    <property type="entry name" value="Heptose_7-P_kinase"/>
</dbReference>
<evidence type="ECO:0000313" key="6">
    <source>
        <dbReference type="EMBL" id="OYQ19530.1"/>
    </source>
</evidence>
<dbReference type="Pfam" id="PF08544">
    <property type="entry name" value="GHMP_kinases_C"/>
    <property type="match status" value="1"/>
</dbReference>
<evidence type="ECO:0000256" key="1">
    <source>
        <dbReference type="ARBA" id="ARBA00022741"/>
    </source>
</evidence>
<comment type="caution">
    <text evidence="6">The sequence shown here is derived from an EMBL/GenBank/DDBJ whole genome shotgun (WGS) entry which is preliminary data.</text>
</comment>
<dbReference type="PIRSF" id="PIRSF036406">
    <property type="entry name" value="Hept_kin"/>
    <property type="match status" value="1"/>
</dbReference>
<sequence length="328" mass="35086">MSGSVTVSRTPFRISLFGGGTDYLPWVRRFGGAVLGLAIDKYCYIRLAPLEDGETGYRIHYARHEQVEAIAAIQHPAVRAVYADQSVAPGLMMVHESDLPARSGLGSSSSFVVGLLHALRARAGALPDPQWLAREAIRIEQDVIAENVGCQDQVWAAYGGLNHIRFDPAGTFSVAPVALSPARREALCASILMVSTGLSRIASDIAGQQIQNIDQREAQLHGIAALVGEAAAWLADEHLPVHRLGELLHHSWMLKRQLATEISNPVIDEIYAEAMAAGATGGKLLGAGKGGFMVFLIEPGQRAALANRLARLRTVTVGIDDMGSTVLS</sequence>
<dbReference type="RefSeq" id="WP_094408635.1">
    <property type="nucleotide sequence ID" value="NZ_BMJZ01000004.1"/>
</dbReference>
<dbReference type="PRINTS" id="PR00960">
    <property type="entry name" value="LMBPPROTEIN"/>
</dbReference>
<keyword evidence="2 6" id="KW-0808">Transferase</keyword>